<reference evidence="10 11" key="1">
    <citation type="submission" date="2021-01" db="EMBL/GenBank/DDBJ databases">
        <title>Genomic Encyclopedia of Type Strains, Phase IV (KMG-IV): sequencing the most valuable type-strain genomes for metagenomic binning, comparative biology and taxonomic classification.</title>
        <authorList>
            <person name="Goeker M."/>
        </authorList>
    </citation>
    <scope>NUCLEOTIDE SEQUENCE [LARGE SCALE GENOMIC DNA]</scope>
    <source>
        <strain evidence="10 11">DSM 24436</strain>
    </source>
</reference>
<gene>
    <name evidence="10" type="ORF">JOC49_002029</name>
</gene>
<comment type="similarity">
    <text evidence="3">Belongs to the LTA synthase family.</text>
</comment>
<evidence type="ECO:0000313" key="11">
    <source>
        <dbReference type="Proteomes" id="UP000767854"/>
    </source>
</evidence>
<evidence type="ECO:0000256" key="1">
    <source>
        <dbReference type="ARBA" id="ARBA00004651"/>
    </source>
</evidence>
<dbReference type="CDD" id="cd16015">
    <property type="entry name" value="LTA_synthase"/>
    <property type="match status" value="1"/>
</dbReference>
<feature type="transmembrane region" description="Helical" evidence="8">
    <location>
        <begin position="66"/>
        <end position="85"/>
    </location>
</feature>
<evidence type="ECO:0000313" key="10">
    <source>
        <dbReference type="EMBL" id="MBM7562469.1"/>
    </source>
</evidence>
<evidence type="ECO:0000259" key="9">
    <source>
        <dbReference type="Pfam" id="PF00884"/>
    </source>
</evidence>
<keyword evidence="11" id="KW-1185">Reference proteome</keyword>
<comment type="caution">
    <text evidence="10">The sequence shown here is derived from an EMBL/GenBank/DDBJ whole genome shotgun (WGS) entry which is preliminary data.</text>
</comment>
<dbReference type="Gene3D" id="3.30.1120.170">
    <property type="match status" value="1"/>
</dbReference>
<evidence type="ECO:0000256" key="4">
    <source>
        <dbReference type="ARBA" id="ARBA00022475"/>
    </source>
</evidence>
<keyword evidence="5 8" id="KW-0812">Transmembrane</keyword>
<evidence type="ECO:0000256" key="3">
    <source>
        <dbReference type="ARBA" id="ARBA00009983"/>
    </source>
</evidence>
<feature type="transmembrane region" description="Helical" evidence="8">
    <location>
        <begin position="115"/>
        <end position="135"/>
    </location>
</feature>
<dbReference type="Proteomes" id="UP000767854">
    <property type="component" value="Unassembled WGS sequence"/>
</dbReference>
<comment type="pathway">
    <text evidence="2">Cell wall biogenesis; lipoteichoic acid biosynthesis.</text>
</comment>
<organism evidence="10 11">
    <name type="scientific">Fusibacter tunisiensis</name>
    <dbReference type="NCBI Taxonomy" id="1008308"/>
    <lineage>
        <taxon>Bacteria</taxon>
        <taxon>Bacillati</taxon>
        <taxon>Bacillota</taxon>
        <taxon>Clostridia</taxon>
        <taxon>Eubacteriales</taxon>
        <taxon>Eubacteriales Family XII. Incertae Sedis</taxon>
        <taxon>Fusibacter</taxon>
    </lineage>
</organism>
<dbReference type="SUPFAM" id="SSF53649">
    <property type="entry name" value="Alkaline phosphatase-like"/>
    <property type="match status" value="1"/>
</dbReference>
<dbReference type="PANTHER" id="PTHR47371:SF3">
    <property type="entry name" value="PHOSPHOGLYCEROL TRANSFERASE I"/>
    <property type="match status" value="1"/>
</dbReference>
<feature type="transmembrane region" description="Helical" evidence="8">
    <location>
        <begin position="147"/>
        <end position="168"/>
    </location>
</feature>
<keyword evidence="7 8" id="KW-0472">Membrane</keyword>
<sequence length="612" mass="69311">MKNTQYYNFVIKFVFLVGMLSSLVVKAAYIHVTIGLMSDKIFSFLVPSALILIALNILVFQKRAVYSLIATDLIVTLVFFADALYGRYYGIPLTLPILYQVGFVDDVADSTKSLLLLKDLIFILPYPFMIGYAWFFRKVLIQKRKLIETLGAFALIIASVGYFSYAAIEIDRTHHAYERKNIAKDLGVFYFHGYDAVDFAKNRWFVDLDLADSDVKLIDTYLQEKGNKVDSGIHVTGTPNLLIIQVEAMQEFVVDLEIEGEQVTPFLNQLKNDALYFENIYHQVAGGNTSDAEFMTNVGLYPAPVGAVNYLHAGNIYESLPKLLSERGYGRYGFHGYQASFWNREVVYNTLGFDDFISKEDLTIDEILGWAISDASFFRQGLDYSLSKTPFYSFMVTLSSHHPYDAFRGMAPDTGAYENTQVGDYLKSMRYVDGQLEEVFARLGAEGYLEDTIVVVYGDHSGLYTDQKALLSNLLSLEDHIVAWESIQKIPLWIYAPGTELKGVQTKIGGQVDLFATVCDLVDLDPSFTLGTSLLKEGPGHAVKRDGSIFFEEAYYQNNSNMLYNRFTYEPLEITPEWALKIESAKNSLKVSDLILKKNLFKNPEFLEQVRE</sequence>
<name>A0ABS2MSU7_9FIRM</name>
<feature type="transmembrane region" description="Helical" evidence="8">
    <location>
        <begin position="9"/>
        <end position="29"/>
    </location>
</feature>
<dbReference type="EMBL" id="JAFBDT010000019">
    <property type="protein sequence ID" value="MBM7562469.1"/>
    <property type="molecule type" value="Genomic_DNA"/>
</dbReference>
<proteinExistence type="inferred from homology"/>
<dbReference type="InterPro" id="IPR017850">
    <property type="entry name" value="Alkaline_phosphatase_core_sf"/>
</dbReference>
<dbReference type="PANTHER" id="PTHR47371">
    <property type="entry name" value="LIPOTEICHOIC ACID SYNTHASE"/>
    <property type="match status" value="1"/>
</dbReference>
<dbReference type="Pfam" id="PF00884">
    <property type="entry name" value="Sulfatase"/>
    <property type="match status" value="1"/>
</dbReference>
<dbReference type="PIRSF" id="PIRSF005091">
    <property type="entry name" value="Mmb_sulf_HI1246"/>
    <property type="match status" value="1"/>
</dbReference>
<dbReference type="InterPro" id="IPR050448">
    <property type="entry name" value="OpgB/LTA_synthase_biosynth"/>
</dbReference>
<dbReference type="Gene3D" id="3.40.720.10">
    <property type="entry name" value="Alkaline Phosphatase, subunit A"/>
    <property type="match status" value="1"/>
</dbReference>
<evidence type="ECO:0000256" key="6">
    <source>
        <dbReference type="ARBA" id="ARBA00022989"/>
    </source>
</evidence>
<evidence type="ECO:0000256" key="7">
    <source>
        <dbReference type="ARBA" id="ARBA00023136"/>
    </source>
</evidence>
<dbReference type="RefSeq" id="WP_204664899.1">
    <property type="nucleotide sequence ID" value="NZ_JAFBDT010000019.1"/>
</dbReference>
<feature type="domain" description="Sulfatase N-terminal" evidence="9">
    <location>
        <begin position="239"/>
        <end position="523"/>
    </location>
</feature>
<dbReference type="InterPro" id="IPR000917">
    <property type="entry name" value="Sulfatase_N"/>
</dbReference>
<feature type="transmembrane region" description="Helical" evidence="8">
    <location>
        <begin position="41"/>
        <end position="59"/>
    </location>
</feature>
<accession>A0ABS2MSU7</accession>
<evidence type="ECO:0000256" key="8">
    <source>
        <dbReference type="SAM" id="Phobius"/>
    </source>
</evidence>
<keyword evidence="6 8" id="KW-1133">Transmembrane helix</keyword>
<dbReference type="InterPro" id="IPR012160">
    <property type="entry name" value="LtaS-like"/>
</dbReference>
<comment type="subcellular location">
    <subcellularLocation>
        <location evidence="1">Cell membrane</location>
        <topology evidence="1">Multi-pass membrane protein</topology>
    </subcellularLocation>
</comment>
<evidence type="ECO:0000256" key="5">
    <source>
        <dbReference type="ARBA" id="ARBA00022692"/>
    </source>
</evidence>
<keyword evidence="4" id="KW-1003">Cell membrane</keyword>
<evidence type="ECO:0000256" key="2">
    <source>
        <dbReference type="ARBA" id="ARBA00004936"/>
    </source>
</evidence>
<protein>
    <submittedName>
        <fullName evidence="10">Phosphoglycerol transferase MdoB-like AlkP superfamily enzyme</fullName>
    </submittedName>
</protein>